<evidence type="ECO:0000313" key="4">
    <source>
        <dbReference type="Proteomes" id="UP000694402"/>
    </source>
</evidence>
<feature type="region of interest" description="Disordered" evidence="2">
    <location>
        <begin position="332"/>
        <end position="373"/>
    </location>
</feature>
<reference evidence="4" key="1">
    <citation type="journal article" date="2018" name="PLoS ONE">
        <title>Chinook salmon (Oncorhynchus tshawytscha) genome and transcriptome.</title>
        <authorList>
            <person name="Christensen K.A."/>
            <person name="Leong J.S."/>
            <person name="Sakhrani D."/>
            <person name="Biagi C.A."/>
            <person name="Minkley D.R."/>
            <person name="Withler R.E."/>
            <person name="Rondeau E.B."/>
            <person name="Koop B.F."/>
            <person name="Devlin R.H."/>
        </authorList>
    </citation>
    <scope>NUCLEOTIDE SEQUENCE [LARGE SCALE GENOMIC DNA]</scope>
</reference>
<dbReference type="Ensembl" id="ENSOTST00005137587.1">
    <property type="protein sequence ID" value="ENSOTSP00005135050.1"/>
    <property type="gene ID" value="ENSOTSG00005003350.2"/>
</dbReference>
<evidence type="ECO:0000256" key="2">
    <source>
        <dbReference type="SAM" id="MobiDB-lite"/>
    </source>
</evidence>
<dbReference type="KEGG" id="otw:112253642"/>
<dbReference type="Proteomes" id="UP000694402">
    <property type="component" value="Unassembled WGS sequence"/>
</dbReference>
<keyword evidence="4" id="KW-1185">Reference proteome</keyword>
<protein>
    <submittedName>
        <fullName evidence="3">Uncharacterized protein</fullName>
    </submittedName>
</protein>
<reference evidence="3" key="3">
    <citation type="submission" date="2025-09" db="UniProtKB">
        <authorList>
            <consortium name="Ensembl"/>
        </authorList>
    </citation>
    <scope>IDENTIFICATION</scope>
</reference>
<evidence type="ECO:0000256" key="1">
    <source>
        <dbReference type="SAM" id="Coils"/>
    </source>
</evidence>
<reference evidence="3" key="2">
    <citation type="submission" date="2025-08" db="UniProtKB">
        <authorList>
            <consortium name="Ensembl"/>
        </authorList>
    </citation>
    <scope>IDENTIFICATION</scope>
</reference>
<dbReference type="GeneTree" id="ENSGT00940000171777"/>
<evidence type="ECO:0000313" key="3">
    <source>
        <dbReference type="Ensembl" id="ENSOTSP00005135050.1"/>
    </source>
</evidence>
<feature type="compositionally biased region" description="Basic residues" evidence="2">
    <location>
        <begin position="353"/>
        <end position="362"/>
    </location>
</feature>
<keyword evidence="1" id="KW-0175">Coiled coil</keyword>
<sequence length="426" mass="47624">MNGLVKICCNLSILGFNTTRKMDLSKNTVANRRNRNATKGKKATHKSNISPAISRLIQDPSNHIPLGRQLQRTPPTLELNVTRPLSFKTHVIETTPGQEPVSPALNMTMDLYTIEPAETDTCRRSRITSSTLCSGSVLEEDPYSLIRGMQGYEVTPADLVFLKRARQERQINALQRELDELLRQRRNQMLARDLSLASREKIQTDLDEILSCEQTVQMGQVFLSRKLSSTEVEALDSKSLLAQIKTADVQQAVEEEQAEITALEDSVARALELRERGEQRQQEIENRNRAILTKKVNIKHLMKELSELKSQLAGAEESLLAIQGKMDTLKDTEKEEDTGPQEALQVAPSQAKAPKKAPKTKRNGGETITQQASHVRIKAENTPTIVGEPHMASGLRRSTRIATKKSCVENKPVLRKTRPVKTSISL</sequence>
<name>A0AAZ3R3S7_ONCTS</name>
<dbReference type="RefSeq" id="XP_024281334.2">
    <property type="nucleotide sequence ID" value="XM_024425566.2"/>
</dbReference>
<dbReference type="AlphaFoldDB" id="A0AAZ3R3S7"/>
<organism evidence="3 4">
    <name type="scientific">Oncorhynchus tshawytscha</name>
    <name type="common">Chinook salmon</name>
    <name type="synonym">Salmo tshawytscha</name>
    <dbReference type="NCBI Taxonomy" id="74940"/>
    <lineage>
        <taxon>Eukaryota</taxon>
        <taxon>Metazoa</taxon>
        <taxon>Chordata</taxon>
        <taxon>Craniata</taxon>
        <taxon>Vertebrata</taxon>
        <taxon>Euteleostomi</taxon>
        <taxon>Actinopterygii</taxon>
        <taxon>Neopterygii</taxon>
        <taxon>Teleostei</taxon>
        <taxon>Protacanthopterygii</taxon>
        <taxon>Salmoniformes</taxon>
        <taxon>Salmonidae</taxon>
        <taxon>Salmoninae</taxon>
        <taxon>Oncorhynchus</taxon>
    </lineage>
</organism>
<accession>A0AAZ3R3S7</accession>
<feature type="coiled-coil region" evidence="1">
    <location>
        <begin position="164"/>
        <end position="191"/>
    </location>
</feature>
<proteinExistence type="predicted"/>
<feature type="coiled-coil region" evidence="1">
    <location>
        <begin position="246"/>
        <end position="325"/>
    </location>
</feature>
<gene>
    <name evidence="3" type="primary">LOC112253642</name>
</gene>
<dbReference type="GeneID" id="112253642"/>